<keyword evidence="3" id="KW-1185">Reference proteome</keyword>
<proteinExistence type="predicted"/>
<accession>A0ABP6X997</accession>
<gene>
    <name evidence="2" type="ORF">GCM10022222_52830</name>
</gene>
<name>A0ABP6X997_9PSEU</name>
<sequence length="112" mass="11874">MIDCRHGSFTEPVCFVVPSTVYTICLSAPLPSAFSTSVCGWRSGTASETGAADDDRGGEDGAGPVSGPEEHPARTASRATGATDNRTLVRKFMRERYRPRCGTGPPIGEDPR</sequence>
<evidence type="ECO:0000256" key="1">
    <source>
        <dbReference type="SAM" id="MobiDB-lite"/>
    </source>
</evidence>
<reference evidence="3" key="1">
    <citation type="journal article" date="2019" name="Int. J. Syst. Evol. Microbiol.">
        <title>The Global Catalogue of Microorganisms (GCM) 10K type strain sequencing project: providing services to taxonomists for standard genome sequencing and annotation.</title>
        <authorList>
            <consortium name="The Broad Institute Genomics Platform"/>
            <consortium name="The Broad Institute Genome Sequencing Center for Infectious Disease"/>
            <person name="Wu L."/>
            <person name="Ma J."/>
        </authorList>
    </citation>
    <scope>NUCLEOTIDE SEQUENCE [LARGE SCALE GENOMIC DNA]</scope>
    <source>
        <strain evidence="3">JCM 16898</strain>
    </source>
</reference>
<evidence type="ECO:0000313" key="2">
    <source>
        <dbReference type="EMBL" id="GAA3562568.1"/>
    </source>
</evidence>
<feature type="compositionally biased region" description="Polar residues" evidence="1">
    <location>
        <begin position="77"/>
        <end position="86"/>
    </location>
</feature>
<organism evidence="2 3">
    <name type="scientific">Amycolatopsis ultiminotia</name>
    <dbReference type="NCBI Taxonomy" id="543629"/>
    <lineage>
        <taxon>Bacteria</taxon>
        <taxon>Bacillati</taxon>
        <taxon>Actinomycetota</taxon>
        <taxon>Actinomycetes</taxon>
        <taxon>Pseudonocardiales</taxon>
        <taxon>Pseudonocardiaceae</taxon>
        <taxon>Amycolatopsis</taxon>
    </lineage>
</organism>
<dbReference type="Proteomes" id="UP001500689">
    <property type="component" value="Unassembled WGS sequence"/>
</dbReference>
<protein>
    <submittedName>
        <fullName evidence="2">Uncharacterized protein</fullName>
    </submittedName>
</protein>
<comment type="caution">
    <text evidence="2">The sequence shown here is derived from an EMBL/GenBank/DDBJ whole genome shotgun (WGS) entry which is preliminary data.</text>
</comment>
<evidence type="ECO:0000313" key="3">
    <source>
        <dbReference type="Proteomes" id="UP001500689"/>
    </source>
</evidence>
<feature type="region of interest" description="Disordered" evidence="1">
    <location>
        <begin position="41"/>
        <end position="112"/>
    </location>
</feature>
<dbReference type="EMBL" id="BAAAZN010000012">
    <property type="protein sequence ID" value="GAA3562568.1"/>
    <property type="molecule type" value="Genomic_DNA"/>
</dbReference>